<comment type="caution">
    <text evidence="15">The sequence shown here is derived from an EMBL/GenBank/DDBJ whole genome shotgun (WGS) entry which is preliminary data.</text>
</comment>
<comment type="catalytic activity">
    <reaction evidence="12">
        <text>5-phospho-beta-D-ribosylamine + glycine + ATP = N(1)-(5-phospho-beta-D-ribosyl)glycinamide + ADP + phosphate + H(+)</text>
        <dbReference type="Rhea" id="RHEA:17453"/>
        <dbReference type="ChEBI" id="CHEBI:15378"/>
        <dbReference type="ChEBI" id="CHEBI:30616"/>
        <dbReference type="ChEBI" id="CHEBI:43474"/>
        <dbReference type="ChEBI" id="CHEBI:57305"/>
        <dbReference type="ChEBI" id="CHEBI:58681"/>
        <dbReference type="ChEBI" id="CHEBI:143788"/>
        <dbReference type="ChEBI" id="CHEBI:456216"/>
        <dbReference type="EC" id="6.3.4.13"/>
    </reaction>
</comment>
<dbReference type="SUPFAM" id="SSF52440">
    <property type="entry name" value="PreATP-grasp domain"/>
    <property type="match status" value="1"/>
</dbReference>
<dbReference type="Gene3D" id="3.40.50.20">
    <property type="match status" value="1"/>
</dbReference>
<dbReference type="Pfam" id="PF02843">
    <property type="entry name" value="GARS_C"/>
    <property type="match status" value="1"/>
</dbReference>
<evidence type="ECO:0000256" key="2">
    <source>
        <dbReference type="ARBA" id="ARBA00001946"/>
    </source>
</evidence>
<gene>
    <name evidence="12 15" type="primary">purD</name>
    <name evidence="15" type="ORF">J2D77_04920</name>
</gene>
<dbReference type="InterPro" id="IPR020560">
    <property type="entry name" value="PRibGlycinamide_synth_C-dom"/>
</dbReference>
<dbReference type="PANTHER" id="PTHR43472">
    <property type="entry name" value="PHOSPHORIBOSYLAMINE--GLYCINE LIGASE"/>
    <property type="match status" value="1"/>
</dbReference>
<evidence type="ECO:0000313" key="15">
    <source>
        <dbReference type="EMBL" id="MBO1324497.1"/>
    </source>
</evidence>
<dbReference type="GO" id="GO:0005524">
    <property type="term" value="F:ATP binding"/>
    <property type="evidence" value="ECO:0007669"/>
    <property type="project" value="UniProtKB-UniRule"/>
</dbReference>
<dbReference type="SUPFAM" id="SSF51246">
    <property type="entry name" value="Rudiment single hybrid motif"/>
    <property type="match status" value="1"/>
</dbReference>
<comment type="cofactor">
    <cofactor evidence="2">
        <name>Mg(2+)</name>
        <dbReference type="ChEBI" id="CHEBI:18420"/>
    </cofactor>
</comment>
<feature type="domain" description="ATP-grasp" evidence="14">
    <location>
        <begin position="107"/>
        <end position="313"/>
    </location>
</feature>
<dbReference type="EMBL" id="JAFVMH010000002">
    <property type="protein sequence ID" value="MBO1324497.1"/>
    <property type="molecule type" value="Genomic_DNA"/>
</dbReference>
<dbReference type="InterPro" id="IPR020562">
    <property type="entry name" value="PRibGlycinamide_synth_N"/>
</dbReference>
<dbReference type="FunFam" id="3.30.1490.20:FF:000006">
    <property type="entry name" value="phosphoribosylamine--glycine ligase, chloroplastic-like"/>
    <property type="match status" value="1"/>
</dbReference>
<evidence type="ECO:0000256" key="10">
    <source>
        <dbReference type="ARBA" id="ARBA00042242"/>
    </source>
</evidence>
<dbReference type="InterPro" id="IPR016185">
    <property type="entry name" value="PreATP-grasp_dom_sf"/>
</dbReference>
<organism evidence="15 16">
    <name type="scientific">Acetobacter garciniae</name>
    <dbReference type="NCBI Taxonomy" id="2817435"/>
    <lineage>
        <taxon>Bacteria</taxon>
        <taxon>Pseudomonadati</taxon>
        <taxon>Pseudomonadota</taxon>
        <taxon>Alphaproteobacteria</taxon>
        <taxon>Acetobacterales</taxon>
        <taxon>Acetobacteraceae</taxon>
        <taxon>Acetobacter</taxon>
    </lineage>
</organism>
<dbReference type="Gene3D" id="3.90.600.10">
    <property type="entry name" value="Phosphoribosylglycinamide synthetase, C-terminal domain"/>
    <property type="match status" value="1"/>
</dbReference>
<evidence type="ECO:0000256" key="13">
    <source>
        <dbReference type="PROSITE-ProRule" id="PRU00409"/>
    </source>
</evidence>
<dbReference type="EC" id="6.3.4.13" evidence="4 12"/>
<name>A0A939HJB7_9PROT</name>
<dbReference type="InterPro" id="IPR000115">
    <property type="entry name" value="PRibGlycinamide_synth"/>
</dbReference>
<keyword evidence="6 13" id="KW-0547">Nucleotide-binding</keyword>
<evidence type="ECO:0000256" key="11">
    <source>
        <dbReference type="ARBA" id="ARBA00042864"/>
    </source>
</evidence>
<dbReference type="SMART" id="SM01210">
    <property type="entry name" value="GARS_C"/>
    <property type="match status" value="1"/>
</dbReference>
<dbReference type="InterPro" id="IPR013815">
    <property type="entry name" value="ATP_grasp_subdomain_1"/>
</dbReference>
<evidence type="ECO:0000256" key="5">
    <source>
        <dbReference type="ARBA" id="ARBA00022598"/>
    </source>
</evidence>
<dbReference type="NCBIfam" id="TIGR00877">
    <property type="entry name" value="purD"/>
    <property type="match status" value="1"/>
</dbReference>
<dbReference type="GO" id="GO:0009113">
    <property type="term" value="P:purine nucleobase biosynthetic process"/>
    <property type="evidence" value="ECO:0007669"/>
    <property type="project" value="InterPro"/>
</dbReference>
<keyword evidence="7 12" id="KW-0658">Purine biosynthesis</keyword>
<comment type="pathway">
    <text evidence="3 12">Purine metabolism; IMP biosynthesis via de novo pathway; N(1)-(5-phospho-D-ribosyl)glycinamide from 5-phospho-alpha-D-ribose 1-diphosphate: step 2/2.</text>
</comment>
<evidence type="ECO:0000256" key="6">
    <source>
        <dbReference type="ARBA" id="ARBA00022741"/>
    </source>
</evidence>
<dbReference type="SUPFAM" id="SSF56059">
    <property type="entry name" value="Glutathione synthetase ATP-binding domain-like"/>
    <property type="match status" value="1"/>
</dbReference>
<keyword evidence="8 13" id="KW-0067">ATP-binding</keyword>
<dbReference type="Gene3D" id="3.30.1490.20">
    <property type="entry name" value="ATP-grasp fold, A domain"/>
    <property type="match status" value="1"/>
</dbReference>
<evidence type="ECO:0000256" key="1">
    <source>
        <dbReference type="ARBA" id="ARBA00001936"/>
    </source>
</evidence>
<comment type="similarity">
    <text evidence="9 12">Belongs to the GARS family.</text>
</comment>
<dbReference type="PROSITE" id="PS50975">
    <property type="entry name" value="ATP_GRASP"/>
    <property type="match status" value="1"/>
</dbReference>
<dbReference type="InterPro" id="IPR020561">
    <property type="entry name" value="PRibGlycinamid_synth_ATP-grasp"/>
</dbReference>
<dbReference type="InterPro" id="IPR020559">
    <property type="entry name" value="PRibGlycinamide_synth_CS"/>
</dbReference>
<accession>A0A939HJB7</accession>
<evidence type="ECO:0000256" key="3">
    <source>
        <dbReference type="ARBA" id="ARBA00005174"/>
    </source>
</evidence>
<evidence type="ECO:0000256" key="8">
    <source>
        <dbReference type="ARBA" id="ARBA00022840"/>
    </source>
</evidence>
<dbReference type="InterPro" id="IPR011054">
    <property type="entry name" value="Rudment_hybrid_motif"/>
</dbReference>
<sequence>MRVLLVGSGGREHALAQTLARSPDLSALFIAPGNPGTAALGINVPIGVQDVPALVAFAKEQQVDLVVPGPEAPLVAGLADACARAGLACAGPSAAAAQLEGSKSFTKEICDAAGIPTAAWERFTEAAPAIDYVRAKGAPIVVKADGLAAGKGVVVATTVAQAEAAITDMMTGGALGDAGRSVVIEDCLVGEEVSLFAFCAGETATLIGAAQDHKRIGDGDTGPNTGGMGAVSPPKGFGPAEQEAALDLLVRPMLREMARRGTPFRGVIFAGLMLTDKGPSLIEYNVRFGDPEAEALLPRLTSDLLPALKALAEDRLDTTPITFSDQASVCVVMAARGYPGEPEKGAVIHGIDNANALEGVHVFQAGTRQDMAGELIVAGGRVLAVCALGQTVAEAQARAYAGVKAISWPGAVWRTDIGDKAL</sequence>
<dbReference type="InterPro" id="IPR037123">
    <property type="entry name" value="PRibGlycinamide_synth_C_sf"/>
</dbReference>
<dbReference type="HAMAP" id="MF_00138">
    <property type="entry name" value="GARS"/>
    <property type="match status" value="1"/>
</dbReference>
<evidence type="ECO:0000256" key="9">
    <source>
        <dbReference type="ARBA" id="ARBA00038345"/>
    </source>
</evidence>
<dbReference type="GO" id="GO:0004637">
    <property type="term" value="F:phosphoribosylamine-glycine ligase activity"/>
    <property type="evidence" value="ECO:0007669"/>
    <property type="project" value="UniProtKB-UniRule"/>
</dbReference>
<dbReference type="SMART" id="SM01209">
    <property type="entry name" value="GARS_A"/>
    <property type="match status" value="1"/>
</dbReference>
<reference evidence="15" key="1">
    <citation type="submission" date="2021-03" db="EMBL/GenBank/DDBJ databases">
        <title>The complete genome sequence of Acetobacter sp. TBRC 12339.</title>
        <authorList>
            <person name="Charoenyingcharoen P."/>
            <person name="Yukphan P."/>
        </authorList>
    </citation>
    <scope>NUCLEOTIDE SEQUENCE</scope>
    <source>
        <strain evidence="15">TBRC 12339</strain>
    </source>
</reference>
<evidence type="ECO:0000256" key="4">
    <source>
        <dbReference type="ARBA" id="ARBA00013255"/>
    </source>
</evidence>
<evidence type="ECO:0000256" key="12">
    <source>
        <dbReference type="HAMAP-Rule" id="MF_00138"/>
    </source>
</evidence>
<dbReference type="Pfam" id="PF02844">
    <property type="entry name" value="GARS_N"/>
    <property type="match status" value="1"/>
</dbReference>
<proteinExistence type="inferred from homology"/>
<dbReference type="RefSeq" id="WP_207845194.1">
    <property type="nucleotide sequence ID" value="NZ_JAFVMH010000002.1"/>
</dbReference>
<dbReference type="AlphaFoldDB" id="A0A939HJB7"/>
<dbReference type="PANTHER" id="PTHR43472:SF1">
    <property type="entry name" value="PHOSPHORIBOSYLAMINE--GLYCINE LIGASE, CHLOROPLASTIC"/>
    <property type="match status" value="1"/>
</dbReference>
<comment type="cofactor">
    <cofactor evidence="1">
        <name>Mn(2+)</name>
        <dbReference type="ChEBI" id="CHEBI:29035"/>
    </cofactor>
</comment>
<keyword evidence="5 12" id="KW-0436">Ligase</keyword>
<dbReference type="Gene3D" id="3.30.470.20">
    <property type="entry name" value="ATP-grasp fold, B domain"/>
    <property type="match status" value="1"/>
</dbReference>
<dbReference type="FunFam" id="3.90.600.10:FF:000001">
    <property type="entry name" value="Trifunctional purine biosynthetic protein adenosine-3"/>
    <property type="match status" value="1"/>
</dbReference>
<dbReference type="GO" id="GO:0006189">
    <property type="term" value="P:'de novo' IMP biosynthetic process"/>
    <property type="evidence" value="ECO:0007669"/>
    <property type="project" value="UniProtKB-UniRule"/>
</dbReference>
<evidence type="ECO:0000259" key="14">
    <source>
        <dbReference type="PROSITE" id="PS50975"/>
    </source>
</evidence>
<protein>
    <recommendedName>
        <fullName evidence="4 12">Phosphoribosylamine--glycine ligase</fullName>
        <ecNumber evidence="4 12">6.3.4.13</ecNumber>
    </recommendedName>
    <alternativeName>
        <fullName evidence="12">GARS</fullName>
    </alternativeName>
    <alternativeName>
        <fullName evidence="10 12">Glycinamide ribonucleotide synthetase</fullName>
    </alternativeName>
    <alternativeName>
        <fullName evidence="11 12">Phosphoribosylglycinamide synthetase</fullName>
    </alternativeName>
</protein>
<dbReference type="InterPro" id="IPR011761">
    <property type="entry name" value="ATP-grasp"/>
</dbReference>
<evidence type="ECO:0000256" key="7">
    <source>
        <dbReference type="ARBA" id="ARBA00022755"/>
    </source>
</evidence>
<evidence type="ECO:0000313" key="16">
    <source>
        <dbReference type="Proteomes" id="UP000664073"/>
    </source>
</evidence>
<dbReference type="Proteomes" id="UP000664073">
    <property type="component" value="Unassembled WGS sequence"/>
</dbReference>
<dbReference type="Pfam" id="PF01071">
    <property type="entry name" value="GARS_A"/>
    <property type="match status" value="1"/>
</dbReference>
<dbReference type="GO" id="GO:0046872">
    <property type="term" value="F:metal ion binding"/>
    <property type="evidence" value="ECO:0007669"/>
    <property type="project" value="InterPro"/>
</dbReference>
<keyword evidence="16" id="KW-1185">Reference proteome</keyword>
<dbReference type="PROSITE" id="PS00184">
    <property type="entry name" value="GARS"/>
    <property type="match status" value="1"/>
</dbReference>